<dbReference type="AlphaFoldDB" id="X0T3M7"/>
<evidence type="ECO:0000313" key="1">
    <source>
        <dbReference type="EMBL" id="GAF87844.1"/>
    </source>
</evidence>
<gene>
    <name evidence="1" type="ORF">S01H1_22305</name>
</gene>
<sequence length="209" mass="22787">PDTLAATVTMTGANLSFGVDVPNEEIAFFSAGMIATVDGNFIASRTVAVDDVTGIQPGMFVVGEGLPDGLTVNGVNAVTQEITVSEEIDVANGAFLRVFDPANTDKDNILSNARTIGSFDHPNVRTSNNSFEGWYVDDFIVGFAERGEEVVFHNQQGQNLNPAERNSDDSFWDIQTRNDGNEYLPQILEGEYQLEIRRGSFLTSRRDGN</sequence>
<feature type="non-terminal residue" evidence="1">
    <location>
        <position position="209"/>
    </location>
</feature>
<feature type="non-terminal residue" evidence="1">
    <location>
        <position position="1"/>
    </location>
</feature>
<protein>
    <submittedName>
        <fullName evidence="1">Uncharacterized protein</fullName>
    </submittedName>
</protein>
<comment type="caution">
    <text evidence="1">The sequence shown here is derived from an EMBL/GenBank/DDBJ whole genome shotgun (WGS) entry which is preliminary data.</text>
</comment>
<dbReference type="EMBL" id="BARS01012558">
    <property type="protein sequence ID" value="GAF87844.1"/>
    <property type="molecule type" value="Genomic_DNA"/>
</dbReference>
<accession>X0T3M7</accession>
<organism evidence="1">
    <name type="scientific">marine sediment metagenome</name>
    <dbReference type="NCBI Taxonomy" id="412755"/>
    <lineage>
        <taxon>unclassified sequences</taxon>
        <taxon>metagenomes</taxon>
        <taxon>ecological metagenomes</taxon>
    </lineage>
</organism>
<proteinExistence type="predicted"/>
<reference evidence="1" key="1">
    <citation type="journal article" date="2014" name="Front. Microbiol.">
        <title>High frequency of phylogenetically diverse reductive dehalogenase-homologous genes in deep subseafloor sedimentary metagenomes.</title>
        <authorList>
            <person name="Kawai M."/>
            <person name="Futagami T."/>
            <person name="Toyoda A."/>
            <person name="Takaki Y."/>
            <person name="Nishi S."/>
            <person name="Hori S."/>
            <person name="Arai W."/>
            <person name="Tsubouchi T."/>
            <person name="Morono Y."/>
            <person name="Uchiyama I."/>
            <person name="Ito T."/>
            <person name="Fujiyama A."/>
            <person name="Inagaki F."/>
            <person name="Takami H."/>
        </authorList>
    </citation>
    <scope>NUCLEOTIDE SEQUENCE</scope>
    <source>
        <strain evidence="1">Expedition CK06-06</strain>
    </source>
</reference>
<name>X0T3M7_9ZZZZ</name>